<name>A9E3Q0_9FLAO</name>
<dbReference type="InterPro" id="IPR036513">
    <property type="entry name" value="STAS_dom_sf"/>
</dbReference>
<keyword evidence="2" id="KW-1185">Reference proteome</keyword>
<evidence type="ECO:0008006" key="3">
    <source>
        <dbReference type="Google" id="ProtNLM"/>
    </source>
</evidence>
<gene>
    <name evidence="1" type="ORF">KAOT1_09271</name>
</gene>
<dbReference type="SUPFAM" id="SSF52091">
    <property type="entry name" value="SpoIIaa-like"/>
    <property type="match status" value="1"/>
</dbReference>
<protein>
    <recommendedName>
        <fullName evidence="3">STAS/SEC14 domain-containing protein</fullName>
    </recommendedName>
</protein>
<dbReference type="EMBL" id="ABIB01000009">
    <property type="protein sequence ID" value="EDP95251.1"/>
    <property type="molecule type" value="Genomic_DNA"/>
</dbReference>
<evidence type="ECO:0000313" key="2">
    <source>
        <dbReference type="Proteomes" id="UP000002945"/>
    </source>
</evidence>
<evidence type="ECO:0000313" key="1">
    <source>
        <dbReference type="EMBL" id="EDP95251.1"/>
    </source>
</evidence>
<dbReference type="AlphaFoldDB" id="A9E3Q0"/>
<proteinExistence type="predicted"/>
<dbReference type="STRING" id="391587.KAOT1_09271"/>
<dbReference type="HOGENOM" id="CLU_149784_1_0_10"/>
<comment type="caution">
    <text evidence="1">The sequence shown here is derived from an EMBL/GenBank/DDBJ whole genome shotgun (WGS) entry which is preliminary data.</text>
</comment>
<organism evidence="1 2">
    <name type="scientific">Kordia algicida OT-1</name>
    <dbReference type="NCBI Taxonomy" id="391587"/>
    <lineage>
        <taxon>Bacteria</taxon>
        <taxon>Pseudomonadati</taxon>
        <taxon>Bacteroidota</taxon>
        <taxon>Flavobacteriia</taxon>
        <taxon>Flavobacteriales</taxon>
        <taxon>Flavobacteriaceae</taxon>
        <taxon>Kordia</taxon>
    </lineage>
</organism>
<accession>A9E3Q0</accession>
<sequence>MTTTMHSIEKVLKDIYTFENGKLYLYEDLIIGEINEGVHITTDVLLSFFEFFHENYKVPFGYISYRKNSYSIDPQVYKMLPENNLLKGIAVVTDKKFSVLNAHVEKSFFNGKYELFTTLNAAINWLDKIIPLEKNNASISDNTVV</sequence>
<dbReference type="Proteomes" id="UP000002945">
    <property type="component" value="Unassembled WGS sequence"/>
</dbReference>
<reference evidence="1 2" key="1">
    <citation type="journal article" date="2011" name="J. Bacteriol.">
        <title>Genome sequence of the algicidal bacterium Kordia algicida OT-1.</title>
        <authorList>
            <person name="Lee H.S."/>
            <person name="Kang S.G."/>
            <person name="Kwon K.K."/>
            <person name="Lee J.H."/>
            <person name="Kim S.J."/>
        </authorList>
    </citation>
    <scope>NUCLEOTIDE SEQUENCE [LARGE SCALE GENOMIC DNA]</scope>
    <source>
        <strain evidence="1 2">OT-1</strain>
    </source>
</reference>